<reference evidence="2" key="1">
    <citation type="submission" date="2011-04" db="EMBL/GenBank/DDBJ databases">
        <authorList>
            <person name="Heggeset T.M.B."/>
            <person name="Ellingsen T.E."/>
            <person name="Brautaset T."/>
        </authorList>
    </citation>
    <scope>NUCLEOTIDE SEQUENCE</scope>
    <source>
        <strain evidence="2">PB1</strain>
    </source>
</reference>
<reference evidence="2 3" key="2">
    <citation type="journal article" date="2012" name="Appl. Environ. Microbiol.">
        <title>Genome Sequence of Thermotolerant Bacillus methanolicus: Features and Regulation Related to Methylotrophy and Production of L-Lysine and L-Glutamate from Methanol.</title>
        <authorList>
            <person name="Heggeset T.M."/>
            <person name="Krog A."/>
            <person name="Balzer S."/>
            <person name="Wentzel A."/>
            <person name="Ellingsen T.E."/>
            <person name="Brautaset T."/>
        </authorList>
    </citation>
    <scope>NUCLEOTIDE SEQUENCE [LARGE SCALE GENOMIC DNA]</scope>
    <source>
        <strain evidence="2 3">PB1</strain>
    </source>
</reference>
<keyword evidence="3" id="KW-1185">Reference proteome</keyword>
<dbReference type="PATRIC" id="fig|997296.3.peg.1153"/>
<gene>
    <name evidence="1" type="ORF">PB1_00770</name>
    <name evidence="2" type="ORF">PB1_05330</name>
</gene>
<evidence type="ECO:0000313" key="1">
    <source>
        <dbReference type="EMBL" id="EIJ81433.1"/>
    </source>
</evidence>
<dbReference type="EMBL" id="AFEU01000001">
    <property type="protein sequence ID" value="EIJ81433.1"/>
    <property type="molecule type" value="Genomic_DNA"/>
</dbReference>
<dbReference type="eggNOG" id="COG2963">
    <property type="taxonomic scope" value="Bacteria"/>
</dbReference>
<organism evidence="2 3">
    <name type="scientific">Bacillus methanolicus PB1</name>
    <dbReference type="NCBI Taxonomy" id="997296"/>
    <lineage>
        <taxon>Bacteria</taxon>
        <taxon>Bacillati</taxon>
        <taxon>Bacillota</taxon>
        <taxon>Bacilli</taxon>
        <taxon>Bacillales</taxon>
        <taxon>Bacillaceae</taxon>
        <taxon>Bacillus</taxon>
    </lineage>
</organism>
<name>I3E753_BACMT</name>
<proteinExistence type="predicted"/>
<dbReference type="EMBL" id="AFEU01000001">
    <property type="protein sequence ID" value="EIJ82324.1"/>
    <property type="molecule type" value="Genomic_DNA"/>
</dbReference>
<dbReference type="STRING" id="997296.PB1_00770"/>
<protein>
    <submittedName>
        <fullName evidence="2">Uncharacterized protein</fullName>
    </submittedName>
</protein>
<dbReference type="Proteomes" id="UP000010523">
    <property type="component" value="Unassembled WGS sequence"/>
</dbReference>
<dbReference type="AlphaFoldDB" id="I3E753"/>
<comment type="caution">
    <text evidence="2">The sequence shown here is derived from an EMBL/GenBank/DDBJ whole genome shotgun (WGS) entry which is preliminary data.</text>
</comment>
<evidence type="ECO:0000313" key="2">
    <source>
        <dbReference type="EMBL" id="EIJ82324.1"/>
    </source>
</evidence>
<evidence type="ECO:0000313" key="3">
    <source>
        <dbReference type="Proteomes" id="UP000010523"/>
    </source>
</evidence>
<sequence>MEDEGTITLSDNPTMDELMKKYEQAMKLLGEKELEVAMLKNLLKKTSPDRRTFRGSKTLGCGRFSNKTSNESSGGVTVVVLLSSNCRKGRQKAR</sequence>
<accession>I3E753</accession>